<dbReference type="CDD" id="cd06261">
    <property type="entry name" value="TM_PBP2"/>
    <property type="match status" value="1"/>
</dbReference>
<keyword evidence="2 7" id="KW-0813">Transport</keyword>
<feature type="domain" description="ABC transmembrane type-1" evidence="8">
    <location>
        <begin position="95"/>
        <end position="344"/>
    </location>
</feature>
<name>A0A0P6WQP8_9CHLR</name>
<dbReference type="GO" id="GO:0055085">
    <property type="term" value="P:transmembrane transport"/>
    <property type="evidence" value="ECO:0007669"/>
    <property type="project" value="InterPro"/>
</dbReference>
<gene>
    <name evidence="9" type="ORF">ADM99_08060</name>
</gene>
<feature type="transmembrane region" description="Helical" evidence="7">
    <location>
        <begin position="279"/>
        <end position="300"/>
    </location>
</feature>
<proteinExistence type="inferred from homology"/>
<feature type="transmembrane region" description="Helical" evidence="7">
    <location>
        <begin position="329"/>
        <end position="351"/>
    </location>
</feature>
<dbReference type="Pfam" id="PF00528">
    <property type="entry name" value="BPD_transp_1"/>
    <property type="match status" value="1"/>
</dbReference>
<evidence type="ECO:0000313" key="9">
    <source>
        <dbReference type="EMBL" id="KPL72374.1"/>
    </source>
</evidence>
<keyword evidence="6 7" id="KW-0472">Membrane</keyword>
<organism evidence="9 10">
    <name type="scientific">Leptolinea tardivitalis</name>
    <dbReference type="NCBI Taxonomy" id="229920"/>
    <lineage>
        <taxon>Bacteria</taxon>
        <taxon>Bacillati</taxon>
        <taxon>Chloroflexota</taxon>
        <taxon>Anaerolineae</taxon>
        <taxon>Anaerolineales</taxon>
        <taxon>Anaerolineaceae</taxon>
        <taxon>Leptolinea</taxon>
    </lineage>
</organism>
<evidence type="ECO:0000256" key="5">
    <source>
        <dbReference type="ARBA" id="ARBA00022989"/>
    </source>
</evidence>
<evidence type="ECO:0000259" key="8">
    <source>
        <dbReference type="PROSITE" id="PS50928"/>
    </source>
</evidence>
<keyword evidence="3" id="KW-1003">Cell membrane</keyword>
<evidence type="ECO:0000256" key="3">
    <source>
        <dbReference type="ARBA" id="ARBA00022475"/>
    </source>
</evidence>
<evidence type="ECO:0000313" key="10">
    <source>
        <dbReference type="Proteomes" id="UP000050430"/>
    </source>
</evidence>
<dbReference type="GO" id="GO:0005886">
    <property type="term" value="C:plasma membrane"/>
    <property type="evidence" value="ECO:0007669"/>
    <property type="project" value="UniProtKB-SubCell"/>
</dbReference>
<sequence length="358" mass="39378">MLQFLSRRLLLLIPVLIGIVFITFGIVRLIPGDPCVTMLGERATPQKCQQFLERYGLNDNFAVQFVRYLSNMAQGDLGLSIKFSRPVADIIAERLPLTIELTLCAMLFSTVFGVLFGVISALKRNSFIDTLTMIGANIGVSMPVFWLGLMLAYVFALMLKGTPFFIPPSGRFSAGLTLMSLSRYWGLKNVTGFEKFVIDFMSNSLLLNAIITGNWKAVKDGLWHLILPAIAVGTIPMAVIARMTRSSLLEVLGLDYIRTARAKGLIERLVISKHAMRNAMIPIVTIIGIETGSLLSGAVLTETVFALPGVGTSLVNAILSRDYPVVQGFTLIIAIIFVLVNLIVDISYAYLDPRIRIE</sequence>
<protein>
    <submittedName>
        <fullName evidence="9">Peptide ABC transporter permease</fullName>
    </submittedName>
</protein>
<dbReference type="Gene3D" id="1.10.3720.10">
    <property type="entry name" value="MetI-like"/>
    <property type="match status" value="1"/>
</dbReference>
<dbReference type="STRING" id="229920.ADM99_08060"/>
<comment type="subcellular location">
    <subcellularLocation>
        <location evidence="1 7">Cell membrane</location>
        <topology evidence="1 7">Multi-pass membrane protein</topology>
    </subcellularLocation>
</comment>
<keyword evidence="10" id="KW-1185">Reference proteome</keyword>
<reference evidence="9 10" key="1">
    <citation type="submission" date="2015-07" db="EMBL/GenBank/DDBJ databases">
        <title>Genome sequence of Leptolinea tardivitalis DSM 16556.</title>
        <authorList>
            <person name="Hemp J."/>
            <person name="Ward L.M."/>
            <person name="Pace L.A."/>
            <person name="Fischer W.W."/>
        </authorList>
    </citation>
    <scope>NUCLEOTIDE SEQUENCE [LARGE SCALE GENOMIC DNA]</scope>
    <source>
        <strain evidence="9 10">YMTK-2</strain>
    </source>
</reference>
<accession>A0A0P6WQP8</accession>
<evidence type="ECO:0000256" key="6">
    <source>
        <dbReference type="ARBA" id="ARBA00023136"/>
    </source>
</evidence>
<dbReference type="Pfam" id="PF19300">
    <property type="entry name" value="BPD_transp_1_N"/>
    <property type="match status" value="1"/>
</dbReference>
<dbReference type="PANTHER" id="PTHR43163">
    <property type="entry name" value="DIPEPTIDE TRANSPORT SYSTEM PERMEASE PROTEIN DPPB-RELATED"/>
    <property type="match status" value="1"/>
</dbReference>
<comment type="caution">
    <text evidence="9">The sequence shown here is derived from an EMBL/GenBank/DDBJ whole genome shotgun (WGS) entry which is preliminary data.</text>
</comment>
<dbReference type="EMBL" id="LGCK01000008">
    <property type="protein sequence ID" value="KPL72374.1"/>
    <property type="molecule type" value="Genomic_DNA"/>
</dbReference>
<keyword evidence="4 7" id="KW-0812">Transmembrane</keyword>
<dbReference type="PANTHER" id="PTHR43163:SF6">
    <property type="entry name" value="DIPEPTIDE TRANSPORT SYSTEM PERMEASE PROTEIN DPPB-RELATED"/>
    <property type="match status" value="1"/>
</dbReference>
<dbReference type="Proteomes" id="UP000050430">
    <property type="component" value="Unassembled WGS sequence"/>
</dbReference>
<dbReference type="AlphaFoldDB" id="A0A0P6WQP8"/>
<dbReference type="SUPFAM" id="SSF161098">
    <property type="entry name" value="MetI-like"/>
    <property type="match status" value="1"/>
</dbReference>
<dbReference type="InterPro" id="IPR045621">
    <property type="entry name" value="BPD_transp_1_N"/>
</dbReference>
<dbReference type="PATRIC" id="fig|229920.5.peg.703"/>
<feature type="transmembrane region" description="Helical" evidence="7">
    <location>
        <begin position="9"/>
        <end position="30"/>
    </location>
</feature>
<feature type="transmembrane region" description="Helical" evidence="7">
    <location>
        <begin position="221"/>
        <end position="241"/>
    </location>
</feature>
<dbReference type="RefSeq" id="WP_062423117.1">
    <property type="nucleotide sequence ID" value="NZ_BBYA01000012.1"/>
</dbReference>
<evidence type="ECO:0000256" key="4">
    <source>
        <dbReference type="ARBA" id="ARBA00022692"/>
    </source>
</evidence>
<evidence type="ECO:0000256" key="1">
    <source>
        <dbReference type="ARBA" id="ARBA00004651"/>
    </source>
</evidence>
<feature type="transmembrane region" description="Helical" evidence="7">
    <location>
        <begin position="99"/>
        <end position="122"/>
    </location>
</feature>
<dbReference type="InterPro" id="IPR035906">
    <property type="entry name" value="MetI-like_sf"/>
</dbReference>
<keyword evidence="5 7" id="KW-1133">Transmembrane helix</keyword>
<evidence type="ECO:0000256" key="2">
    <source>
        <dbReference type="ARBA" id="ARBA00022448"/>
    </source>
</evidence>
<dbReference type="OrthoDB" id="9772184at2"/>
<dbReference type="PROSITE" id="PS50928">
    <property type="entry name" value="ABC_TM1"/>
    <property type="match status" value="1"/>
</dbReference>
<dbReference type="InterPro" id="IPR000515">
    <property type="entry name" value="MetI-like"/>
</dbReference>
<evidence type="ECO:0000256" key="7">
    <source>
        <dbReference type="RuleBase" id="RU363032"/>
    </source>
</evidence>
<feature type="transmembrane region" description="Helical" evidence="7">
    <location>
        <begin position="134"/>
        <end position="158"/>
    </location>
</feature>
<comment type="similarity">
    <text evidence="7">Belongs to the binding-protein-dependent transport system permease family.</text>
</comment>